<keyword evidence="1" id="KW-0175">Coiled coil</keyword>
<dbReference type="SUPFAM" id="SSF81301">
    <property type="entry name" value="Nucleotidyltransferase"/>
    <property type="match status" value="1"/>
</dbReference>
<dbReference type="Pfam" id="PF04607">
    <property type="entry name" value="RelA_SpoT"/>
    <property type="match status" value="1"/>
</dbReference>
<feature type="coiled-coil region" evidence="1">
    <location>
        <begin position="234"/>
        <end position="261"/>
    </location>
</feature>
<accession>A0A5S5BJQ6</accession>
<comment type="caution">
    <text evidence="3">The sequence shown here is derived from an EMBL/GenBank/DDBJ whole genome shotgun (WGS) entry which is preliminary data.</text>
</comment>
<reference evidence="3 4" key="1">
    <citation type="submission" date="2019-07" db="EMBL/GenBank/DDBJ databases">
        <title>Deep subsurface shale carbon reservoir microbial communities from Ohio and West Virginia, USA.</title>
        <authorList>
            <person name="Wrighton K."/>
        </authorList>
    </citation>
    <scope>NUCLEOTIDE SEQUENCE [LARGE SCALE GENOMIC DNA]</scope>
    <source>
        <strain evidence="3 4">NP_8Ht</strain>
    </source>
</reference>
<dbReference type="SMART" id="SM00954">
    <property type="entry name" value="RelA_SpoT"/>
    <property type="match status" value="1"/>
</dbReference>
<dbReference type="PANTHER" id="PTHR47837">
    <property type="entry name" value="GTP PYROPHOSPHOKINASE YJBM"/>
    <property type="match status" value="1"/>
</dbReference>
<dbReference type="Proteomes" id="UP000324282">
    <property type="component" value="Unassembled WGS sequence"/>
</dbReference>
<evidence type="ECO:0000259" key="2">
    <source>
        <dbReference type="SMART" id="SM00954"/>
    </source>
</evidence>
<dbReference type="GO" id="GO:0015969">
    <property type="term" value="P:guanosine tetraphosphate metabolic process"/>
    <property type="evidence" value="ECO:0007669"/>
    <property type="project" value="InterPro"/>
</dbReference>
<evidence type="ECO:0000313" key="3">
    <source>
        <dbReference type="EMBL" id="TYP67307.1"/>
    </source>
</evidence>
<dbReference type="Gene3D" id="3.30.460.10">
    <property type="entry name" value="Beta Polymerase, domain 2"/>
    <property type="match status" value="1"/>
</dbReference>
<dbReference type="OrthoDB" id="9789634at2"/>
<proteinExistence type="predicted"/>
<dbReference type="AlphaFoldDB" id="A0A5S5BJQ6"/>
<dbReference type="InterPro" id="IPR007685">
    <property type="entry name" value="RelA_SpoT"/>
</dbReference>
<gene>
    <name evidence="3" type="ORF">A9A72_10213</name>
</gene>
<dbReference type="RefSeq" id="WP_148923727.1">
    <property type="nucleotide sequence ID" value="NZ_VNHQ01000002.1"/>
</dbReference>
<sequence length="357" mass="41416">MSNWSPPPESKSEVRRAGKRIADGMGSMADFDIVDKWRSSHGYVINTFQIWLKRKIAIKPYNVEFAQRLKRRNTVIDKLQRKNDAGDPLIADVSAMHDFAGCRMIFENMNDLYDFREYLSSTGVMKNVKHELRYPREKYDYIEKPKFTGYRGIHDVYRHLPRGSERAENKKPWDGLLVEIQYRTRAQHAWATAVEISDLIDGERTKFEMDQSKRGRFFAIASEIIARKHEHLERAFLDESTTDLQAQLQELENELGILQRLSALKQFEDEEKLQEHTVLNVFKRPDGSAGLEVIPFKNSTDAIAKATELETSGSSLNAVYVRASNPKQLRSAYRNYFNDPIDFVKIIQEEGEVEMLE</sequence>
<evidence type="ECO:0000313" key="4">
    <source>
        <dbReference type="Proteomes" id="UP000324282"/>
    </source>
</evidence>
<dbReference type="PANTHER" id="PTHR47837:SF1">
    <property type="entry name" value="GTP PYROPHOSPHOKINASE YJBM"/>
    <property type="match status" value="1"/>
</dbReference>
<dbReference type="InterPro" id="IPR043519">
    <property type="entry name" value="NT_sf"/>
</dbReference>
<evidence type="ECO:0000256" key="1">
    <source>
        <dbReference type="SAM" id="Coils"/>
    </source>
</evidence>
<name>A0A5S5BJQ6_STUST</name>
<organism evidence="3 4">
    <name type="scientific">Stutzerimonas stutzeri</name>
    <name type="common">Pseudomonas stutzeri</name>
    <dbReference type="NCBI Taxonomy" id="316"/>
    <lineage>
        <taxon>Bacteria</taxon>
        <taxon>Pseudomonadati</taxon>
        <taxon>Pseudomonadota</taxon>
        <taxon>Gammaproteobacteria</taxon>
        <taxon>Pseudomonadales</taxon>
        <taxon>Pseudomonadaceae</taxon>
        <taxon>Stutzerimonas</taxon>
    </lineage>
</organism>
<feature type="domain" description="RelA/SpoT" evidence="2">
    <location>
        <begin position="67"/>
        <end position="205"/>
    </location>
</feature>
<protein>
    <submittedName>
        <fullName evidence="3">RelA/SpoT family protein</fullName>
    </submittedName>
</protein>
<dbReference type="EMBL" id="VNHQ01000002">
    <property type="protein sequence ID" value="TYP67307.1"/>
    <property type="molecule type" value="Genomic_DNA"/>
</dbReference>
<dbReference type="InterPro" id="IPR052366">
    <property type="entry name" value="GTP_Pyrophosphokinase"/>
</dbReference>
<dbReference type="CDD" id="cd05399">
    <property type="entry name" value="NT_Rel-Spo_like"/>
    <property type="match status" value="1"/>
</dbReference>